<accession>A0A382ZBM1</accession>
<dbReference type="EMBL" id="UINC01182607">
    <property type="protein sequence ID" value="SVD92916.1"/>
    <property type="molecule type" value="Genomic_DNA"/>
</dbReference>
<proteinExistence type="predicted"/>
<protein>
    <submittedName>
        <fullName evidence="1">Uncharacterized protein</fullName>
    </submittedName>
</protein>
<evidence type="ECO:0000313" key="1">
    <source>
        <dbReference type="EMBL" id="SVD92916.1"/>
    </source>
</evidence>
<sequence length="44" mass="4705">VSDTADLNTDVIGSPGTRPKKRVVVADDSHLVRAIVVQALKSEF</sequence>
<feature type="non-terminal residue" evidence="1">
    <location>
        <position position="1"/>
    </location>
</feature>
<gene>
    <name evidence="1" type="ORF">METZ01_LOCUS445770</name>
</gene>
<reference evidence="1" key="1">
    <citation type="submission" date="2018-05" db="EMBL/GenBank/DDBJ databases">
        <authorList>
            <person name="Lanie J.A."/>
            <person name="Ng W.-L."/>
            <person name="Kazmierczak K.M."/>
            <person name="Andrzejewski T.M."/>
            <person name="Davidsen T.M."/>
            <person name="Wayne K.J."/>
            <person name="Tettelin H."/>
            <person name="Glass J.I."/>
            <person name="Rusch D."/>
            <person name="Podicherti R."/>
            <person name="Tsui H.-C.T."/>
            <person name="Winkler M.E."/>
        </authorList>
    </citation>
    <scope>NUCLEOTIDE SEQUENCE</scope>
</reference>
<name>A0A382ZBM1_9ZZZZ</name>
<organism evidence="1">
    <name type="scientific">marine metagenome</name>
    <dbReference type="NCBI Taxonomy" id="408172"/>
    <lineage>
        <taxon>unclassified sequences</taxon>
        <taxon>metagenomes</taxon>
        <taxon>ecological metagenomes</taxon>
    </lineage>
</organism>
<feature type="non-terminal residue" evidence="1">
    <location>
        <position position="44"/>
    </location>
</feature>
<dbReference type="AlphaFoldDB" id="A0A382ZBM1"/>